<dbReference type="GO" id="GO:0005737">
    <property type="term" value="C:cytoplasm"/>
    <property type="evidence" value="ECO:0007669"/>
    <property type="project" value="TreeGrafter"/>
</dbReference>
<evidence type="ECO:0000313" key="4">
    <source>
        <dbReference type="Proteomes" id="UP000285301"/>
    </source>
</evidence>
<dbReference type="InterPro" id="IPR011022">
    <property type="entry name" value="Arrestin_C-like"/>
</dbReference>
<dbReference type="GO" id="GO:0015031">
    <property type="term" value="P:protein transport"/>
    <property type="evidence" value="ECO:0007669"/>
    <property type="project" value="TreeGrafter"/>
</dbReference>
<dbReference type="Proteomes" id="UP000285301">
    <property type="component" value="Unassembled WGS sequence"/>
</dbReference>
<evidence type="ECO:0000259" key="2">
    <source>
        <dbReference type="Pfam" id="PF02752"/>
    </source>
</evidence>
<protein>
    <submittedName>
        <fullName evidence="3">Arrestin domain-containing protein-like protein</fullName>
    </submittedName>
</protein>
<evidence type="ECO:0000313" key="3">
    <source>
        <dbReference type="EMBL" id="RWS07737.1"/>
    </source>
</evidence>
<dbReference type="PANTHER" id="PTHR11188:SF17">
    <property type="entry name" value="FI21816P1"/>
    <property type="match status" value="1"/>
</dbReference>
<dbReference type="STRING" id="1965070.A0A443QXI8"/>
<organism evidence="3 4">
    <name type="scientific">Dinothrombium tinctorium</name>
    <dbReference type="NCBI Taxonomy" id="1965070"/>
    <lineage>
        <taxon>Eukaryota</taxon>
        <taxon>Metazoa</taxon>
        <taxon>Ecdysozoa</taxon>
        <taxon>Arthropoda</taxon>
        <taxon>Chelicerata</taxon>
        <taxon>Arachnida</taxon>
        <taxon>Acari</taxon>
        <taxon>Acariformes</taxon>
        <taxon>Trombidiformes</taxon>
        <taxon>Prostigmata</taxon>
        <taxon>Anystina</taxon>
        <taxon>Parasitengona</taxon>
        <taxon>Trombidioidea</taxon>
        <taxon>Trombidiidae</taxon>
        <taxon>Dinothrombium</taxon>
    </lineage>
</organism>
<reference evidence="3 4" key="1">
    <citation type="journal article" date="2018" name="Gigascience">
        <title>Genomes of trombidid mites reveal novel predicted allergens and laterally-transferred genes associated with secondary metabolism.</title>
        <authorList>
            <person name="Dong X."/>
            <person name="Chaisiri K."/>
            <person name="Xia D."/>
            <person name="Armstrong S.D."/>
            <person name="Fang Y."/>
            <person name="Donnelly M.J."/>
            <person name="Kadowaki T."/>
            <person name="McGarry J.W."/>
            <person name="Darby A.C."/>
            <person name="Makepeace B.L."/>
        </authorList>
    </citation>
    <scope>NUCLEOTIDE SEQUENCE [LARGE SCALE GENOMIC DNA]</scope>
    <source>
        <strain evidence="3">UoL-WK</strain>
    </source>
</reference>
<dbReference type="Gene3D" id="2.60.40.640">
    <property type="match status" value="1"/>
</dbReference>
<sequence>MYVANGKMRCRKTKLTAITGLAIQGGKRGIWDAQLLKIPPVSPSIINCCLIKVDYNIHISLESGIPVDISIDLPIVIGTVPLRSRPPRYTQNESLHYRRPRISPPMLPSYSSLDDLSQDEPPPSYAECISGSVDIRDDDDGDIMGDTLFTPMYTYVNAFELPPPPSYSEVQCHINNSFRN</sequence>
<feature type="domain" description="Arrestin C-terminal-like" evidence="2">
    <location>
        <begin position="8"/>
        <end position="82"/>
    </location>
</feature>
<dbReference type="InterPro" id="IPR014756">
    <property type="entry name" value="Ig_E-set"/>
</dbReference>
<accession>A0A443QXI8</accession>
<proteinExistence type="predicted"/>
<dbReference type="SUPFAM" id="SSF81296">
    <property type="entry name" value="E set domains"/>
    <property type="match status" value="1"/>
</dbReference>
<feature type="region of interest" description="Disordered" evidence="1">
    <location>
        <begin position="91"/>
        <end position="123"/>
    </location>
</feature>
<dbReference type="AlphaFoldDB" id="A0A443QXI8"/>
<gene>
    <name evidence="3" type="ORF">B4U79_14732</name>
</gene>
<evidence type="ECO:0000256" key="1">
    <source>
        <dbReference type="SAM" id="MobiDB-lite"/>
    </source>
</evidence>
<dbReference type="PANTHER" id="PTHR11188">
    <property type="entry name" value="ARRESTIN DOMAIN CONTAINING PROTEIN"/>
    <property type="match status" value="1"/>
</dbReference>
<comment type="caution">
    <text evidence="3">The sequence shown here is derived from an EMBL/GenBank/DDBJ whole genome shotgun (WGS) entry which is preliminary data.</text>
</comment>
<dbReference type="OrthoDB" id="2333384at2759"/>
<keyword evidence="4" id="KW-1185">Reference proteome</keyword>
<dbReference type="Pfam" id="PF02752">
    <property type="entry name" value="Arrestin_C"/>
    <property type="match status" value="1"/>
</dbReference>
<dbReference type="EMBL" id="NCKU01003326">
    <property type="protein sequence ID" value="RWS07737.1"/>
    <property type="molecule type" value="Genomic_DNA"/>
</dbReference>
<dbReference type="InterPro" id="IPR014752">
    <property type="entry name" value="Arrestin-like_C"/>
</dbReference>
<name>A0A443QXI8_9ACAR</name>
<dbReference type="InterPro" id="IPR050357">
    <property type="entry name" value="Arrestin_domain-protein"/>
</dbReference>